<comment type="caution">
    <text evidence="2">The sequence shown here is derived from an EMBL/GenBank/DDBJ whole genome shotgun (WGS) entry which is preliminary data.</text>
</comment>
<dbReference type="Gene3D" id="3.40.50.1110">
    <property type="entry name" value="SGNH hydrolase"/>
    <property type="match status" value="1"/>
</dbReference>
<reference evidence="2 3" key="1">
    <citation type="submission" date="2019-02" db="EMBL/GenBank/DDBJ databases">
        <title>Deep-cultivation of Planctomycetes and their phenomic and genomic characterization uncovers novel biology.</title>
        <authorList>
            <person name="Wiegand S."/>
            <person name="Jogler M."/>
            <person name="Boedeker C."/>
            <person name="Pinto D."/>
            <person name="Vollmers J."/>
            <person name="Rivas-Marin E."/>
            <person name="Kohn T."/>
            <person name="Peeters S.H."/>
            <person name="Heuer A."/>
            <person name="Rast P."/>
            <person name="Oberbeckmann S."/>
            <person name="Bunk B."/>
            <person name="Jeske O."/>
            <person name="Meyerdierks A."/>
            <person name="Storesund J.E."/>
            <person name="Kallscheuer N."/>
            <person name="Luecker S."/>
            <person name="Lage O.M."/>
            <person name="Pohl T."/>
            <person name="Merkel B.J."/>
            <person name="Hornburger P."/>
            <person name="Mueller R.-W."/>
            <person name="Bruemmer F."/>
            <person name="Labrenz M."/>
            <person name="Spormann A.M."/>
            <person name="Op Den Camp H."/>
            <person name="Overmann J."/>
            <person name="Amann R."/>
            <person name="Jetten M.S.M."/>
            <person name="Mascher T."/>
            <person name="Medema M.H."/>
            <person name="Devos D.P."/>
            <person name="Kaster A.-K."/>
            <person name="Ovreas L."/>
            <person name="Rohde M."/>
            <person name="Galperin M.Y."/>
            <person name="Jogler C."/>
        </authorList>
    </citation>
    <scope>NUCLEOTIDE SEQUENCE [LARGE SCALE GENOMIC DNA]</scope>
    <source>
        <strain evidence="2 3">Poly51</strain>
    </source>
</reference>
<dbReference type="InterPro" id="IPR036514">
    <property type="entry name" value="SGNH_hydro_sf"/>
</dbReference>
<sequence length="411" mass="43427">MRLPTSVANIVSAAMIMMLFGAGSTWGQAVPPKMGAVGDSLLDEHFDQSGFSGISLDYSRNAIQLMVDAGKIDAGPTGNWGGTRGTGYEYNWALAGSTTESMIGSDQHTNLASQAASAGVAKAVIVIGSNDLFPFPAAVGNNTSTLAVTALPQSSYESIYFGLATTAEIDAFASAAVARVSLAATTLRNAGIDVVVATAPEYGIAPLTEFLYPVGLGRERIDAVMGQYNRDATDELTQNVGVPVVDLYTMTKDIWGDNLNPKETFEIGGVEIDLNGTAGVDFRDYLQLPLPPGVITDDTPDAFTHDGIHPNTIVNGMFANLFMTAFNSEYGDNFSLFTEPEMLANASGDLVYTGDTITNALGGKTYANYVVSAVAVPEPSTLAMSCLASAAVVGMVVRRRHRNRRRETLSR</sequence>
<dbReference type="EMBL" id="SJPW01000001">
    <property type="protein sequence ID" value="TWU60151.1"/>
    <property type="molecule type" value="Genomic_DNA"/>
</dbReference>
<dbReference type="NCBIfam" id="TIGR02595">
    <property type="entry name" value="PEP_CTERM"/>
    <property type="match status" value="1"/>
</dbReference>
<proteinExistence type="predicted"/>
<protein>
    <recommendedName>
        <fullName evidence="1">Ice-binding protein C-terminal domain-containing protein</fullName>
    </recommendedName>
</protein>
<keyword evidence="3" id="KW-1185">Reference proteome</keyword>
<evidence type="ECO:0000259" key="1">
    <source>
        <dbReference type="Pfam" id="PF07589"/>
    </source>
</evidence>
<dbReference type="InterPro" id="IPR013424">
    <property type="entry name" value="Ice-binding_C"/>
</dbReference>
<dbReference type="AlphaFoldDB" id="A0A5C6FF66"/>
<accession>A0A5C6FF66</accession>
<feature type="domain" description="Ice-binding protein C-terminal" evidence="1">
    <location>
        <begin position="375"/>
        <end position="400"/>
    </location>
</feature>
<dbReference type="Proteomes" id="UP000318288">
    <property type="component" value="Unassembled WGS sequence"/>
</dbReference>
<dbReference type="InterPro" id="IPR001087">
    <property type="entry name" value="GDSL"/>
</dbReference>
<name>A0A5C6FF66_9BACT</name>
<organism evidence="2 3">
    <name type="scientific">Rubripirellula tenax</name>
    <dbReference type="NCBI Taxonomy" id="2528015"/>
    <lineage>
        <taxon>Bacteria</taxon>
        <taxon>Pseudomonadati</taxon>
        <taxon>Planctomycetota</taxon>
        <taxon>Planctomycetia</taxon>
        <taxon>Pirellulales</taxon>
        <taxon>Pirellulaceae</taxon>
        <taxon>Rubripirellula</taxon>
    </lineage>
</organism>
<dbReference type="GO" id="GO:0016788">
    <property type="term" value="F:hydrolase activity, acting on ester bonds"/>
    <property type="evidence" value="ECO:0007669"/>
    <property type="project" value="InterPro"/>
</dbReference>
<evidence type="ECO:0000313" key="2">
    <source>
        <dbReference type="EMBL" id="TWU60151.1"/>
    </source>
</evidence>
<dbReference type="RefSeq" id="WP_186775280.1">
    <property type="nucleotide sequence ID" value="NZ_SJPW01000001.1"/>
</dbReference>
<dbReference type="SUPFAM" id="SSF52266">
    <property type="entry name" value="SGNH hydrolase"/>
    <property type="match status" value="1"/>
</dbReference>
<gene>
    <name evidence="2" type="ORF">Poly51_04260</name>
</gene>
<dbReference type="Pfam" id="PF07589">
    <property type="entry name" value="PEP-CTERM"/>
    <property type="match status" value="1"/>
</dbReference>
<dbReference type="Pfam" id="PF00657">
    <property type="entry name" value="Lipase_GDSL"/>
    <property type="match status" value="1"/>
</dbReference>
<evidence type="ECO:0000313" key="3">
    <source>
        <dbReference type="Proteomes" id="UP000318288"/>
    </source>
</evidence>